<keyword evidence="3" id="KW-1185">Reference proteome</keyword>
<dbReference type="InterPro" id="IPR016176">
    <property type="entry name" value="Cbl-dep_enz_cat"/>
</dbReference>
<dbReference type="GO" id="GO:0031419">
    <property type="term" value="F:cobalamin binding"/>
    <property type="evidence" value="ECO:0007669"/>
    <property type="project" value="InterPro"/>
</dbReference>
<sequence>MGAEAEVFPAWTEADWRKAAEAALKGASLDKLVARTADGVRIEPVYQPAEGPRALRAGGAWRVIARLDNPDAREASAQAQDDLANGADGLQVVFARAIGAYGFGLRRSDPEALGLAFDGVQFDAGTRFELDLGPDGPAEARAFRQRIRDAGAEPAISAVSFGLDPFAAAARGPFPADWSAHVNPYLDAALDLRSGRFAGPFFVADARSVHAAGGSAAQELAFALAAAVTLLRALGDAGVAPDAARAMLAFRLASDAEEFVSLAKFRALRILWARVEDACGLAPRAPYVQAESAWRMMTRRDPYVNVMRGTVAAFAAGLGGADTVSVLPHTLAVGLPDSLARRLARNGQLILLRESHLGFVADPAAGAGGFEALTKALGEKGWALFQEIEARGGLPSALVEGTFQRKVGENAAALRRDIARIKTPITGVSAHPQPDETPVDVAPGAPAPEPFASVEGALSPIRLAEPFEALRDRSDAILEKTGERPRAYLVAIGPEPAHRRRVAYMRDWLEAGGVASVYDGEAATPEDAVAKLAASRAPFACLCSDDATYAARGEAFAAAVKASGVKGLMFAGRPGDLEQGLRAAGVDEFVFVGGDAIAALEGLYKRVAP</sequence>
<reference evidence="2 3" key="1">
    <citation type="submission" date="2018-06" db="EMBL/GenBank/DDBJ databases">
        <title>Genomic Encyclopedia of Type Strains, Phase IV (KMG-IV): sequencing the most valuable type-strain genomes for metagenomic binning, comparative biology and taxonomic classification.</title>
        <authorList>
            <person name="Goeker M."/>
        </authorList>
    </citation>
    <scope>NUCLEOTIDE SEQUENCE [LARGE SCALE GENOMIC DNA]</scope>
    <source>
        <strain evidence="2 3">DSM 24875</strain>
    </source>
</reference>
<proteinExistence type="predicted"/>
<accession>A0A366FI49</accession>
<evidence type="ECO:0000313" key="3">
    <source>
        <dbReference type="Proteomes" id="UP000253529"/>
    </source>
</evidence>
<organism evidence="2 3">
    <name type="scientific">Roseiarcus fermentans</name>
    <dbReference type="NCBI Taxonomy" id="1473586"/>
    <lineage>
        <taxon>Bacteria</taxon>
        <taxon>Pseudomonadati</taxon>
        <taxon>Pseudomonadota</taxon>
        <taxon>Alphaproteobacteria</taxon>
        <taxon>Hyphomicrobiales</taxon>
        <taxon>Roseiarcaceae</taxon>
        <taxon>Roseiarcus</taxon>
    </lineage>
</organism>
<dbReference type="SUPFAM" id="SSF51703">
    <property type="entry name" value="Cobalamin (vitamin B12)-dependent enzymes"/>
    <property type="match status" value="1"/>
</dbReference>
<dbReference type="PANTHER" id="PTHR48101:SF4">
    <property type="entry name" value="METHYLMALONYL-COA MUTASE, MITOCHONDRIAL"/>
    <property type="match status" value="1"/>
</dbReference>
<dbReference type="Pfam" id="PF01642">
    <property type="entry name" value="MM_CoA_mutase"/>
    <property type="match status" value="1"/>
</dbReference>
<evidence type="ECO:0000313" key="2">
    <source>
        <dbReference type="EMBL" id="RBP13806.1"/>
    </source>
</evidence>
<evidence type="ECO:0000259" key="1">
    <source>
        <dbReference type="Pfam" id="PF01642"/>
    </source>
</evidence>
<dbReference type="Gene3D" id="3.40.50.280">
    <property type="entry name" value="Cobalamin-binding domain"/>
    <property type="match status" value="1"/>
</dbReference>
<dbReference type="PANTHER" id="PTHR48101">
    <property type="entry name" value="METHYLMALONYL-COA MUTASE, MITOCHONDRIAL-RELATED"/>
    <property type="match status" value="1"/>
</dbReference>
<dbReference type="Proteomes" id="UP000253529">
    <property type="component" value="Unassembled WGS sequence"/>
</dbReference>
<dbReference type="EMBL" id="QNRK01000011">
    <property type="protein sequence ID" value="RBP13806.1"/>
    <property type="molecule type" value="Genomic_DNA"/>
</dbReference>
<dbReference type="InterPro" id="IPR006099">
    <property type="entry name" value="MeMalonylCoA_mutase_a/b_cat"/>
</dbReference>
<gene>
    <name evidence="2" type="ORF">DFR50_11168</name>
</gene>
<dbReference type="GO" id="GO:0016866">
    <property type="term" value="F:intramolecular transferase activity"/>
    <property type="evidence" value="ECO:0007669"/>
    <property type="project" value="InterPro"/>
</dbReference>
<dbReference type="Gene3D" id="3.20.20.240">
    <property type="entry name" value="Methylmalonyl-CoA mutase"/>
    <property type="match status" value="1"/>
</dbReference>
<name>A0A366FI49_9HYPH</name>
<protein>
    <submittedName>
        <fullName evidence="2">Heterodimeric methylmalonyl-CoA mutase small subunit</fullName>
    </submittedName>
</protein>
<comment type="caution">
    <text evidence="2">The sequence shown here is derived from an EMBL/GenBank/DDBJ whole genome shotgun (WGS) entry which is preliminary data.</text>
</comment>
<feature type="domain" description="Methylmalonyl-CoA mutase alpha/beta chain catalytic" evidence="1">
    <location>
        <begin position="208"/>
        <end position="441"/>
    </location>
</feature>
<dbReference type="AlphaFoldDB" id="A0A366FI49"/>